<gene>
    <name evidence="1" type="ORF">PUN50_23310</name>
</gene>
<dbReference type="Proteomes" id="UP001219537">
    <property type="component" value="Chromosome 2"/>
</dbReference>
<proteinExistence type="predicted"/>
<reference evidence="1" key="1">
    <citation type="submission" date="2023-02" db="EMBL/GenBank/DDBJ databases">
        <title>Isolation, identification, and genome analysis of Vibrio campbellii in the Penaeus vannamei larvae stage.</title>
        <authorList>
            <person name="Huang T."/>
            <person name="Zhang B."/>
        </authorList>
    </citation>
    <scope>NUCLEOTIDE SEQUENCE</scope>
    <source>
        <strain evidence="1">20220413_1</strain>
    </source>
</reference>
<accession>A0AAQ2Y0I2</accession>
<name>A0AAQ2Y0I2_9VIBR</name>
<dbReference type="GO" id="GO:0006508">
    <property type="term" value="P:proteolysis"/>
    <property type="evidence" value="ECO:0007669"/>
    <property type="project" value="InterPro"/>
</dbReference>
<dbReference type="Pfam" id="PF01650">
    <property type="entry name" value="Peptidase_C13"/>
    <property type="match status" value="1"/>
</dbReference>
<protein>
    <submittedName>
        <fullName evidence="1">C13 family peptidase</fullName>
    </submittedName>
</protein>
<organism evidence="1 2">
    <name type="scientific">Vibrio campbellii</name>
    <dbReference type="NCBI Taxonomy" id="680"/>
    <lineage>
        <taxon>Bacteria</taxon>
        <taxon>Pseudomonadati</taxon>
        <taxon>Pseudomonadota</taxon>
        <taxon>Gammaproteobacteria</taxon>
        <taxon>Vibrionales</taxon>
        <taxon>Vibrionaceae</taxon>
        <taxon>Vibrio</taxon>
    </lineage>
</organism>
<dbReference type="RefSeq" id="WP_274291412.1">
    <property type="nucleotide sequence ID" value="NZ_CP117989.1"/>
</dbReference>
<evidence type="ECO:0000313" key="1">
    <source>
        <dbReference type="EMBL" id="WDG10305.1"/>
    </source>
</evidence>
<dbReference type="Gene3D" id="3.40.50.1460">
    <property type="match status" value="1"/>
</dbReference>
<dbReference type="GO" id="GO:0008233">
    <property type="term" value="F:peptidase activity"/>
    <property type="evidence" value="ECO:0007669"/>
    <property type="project" value="InterPro"/>
</dbReference>
<dbReference type="AlphaFoldDB" id="A0AAQ2Y0I2"/>
<evidence type="ECO:0000313" key="2">
    <source>
        <dbReference type="Proteomes" id="UP001219537"/>
    </source>
</evidence>
<sequence>MKKYALLVAGRSELRHLNDLEHCYRTLTNECNIPPQNMFVLYYNGAMHFDLMDFKYLHSAPLYYQDNTRLKIDIRGEATPQTLKQTFSKLGLMLSSEDMLYVMTSGHGSRRELHASEEVEEPNAESELSCALKHPAIGAELFGLLLGQLPSYHSLVVVMGQCYSGGFQDSVMTHSTATTTLFSAACEADKESAGDEHFTPFLHYWMTSLASAPLSEPKVHHQYAVSHTLPFDSPVIGVSAKQATLENE</sequence>
<dbReference type="InterPro" id="IPR001096">
    <property type="entry name" value="Peptidase_C13"/>
</dbReference>
<dbReference type="EMBL" id="CP117989">
    <property type="protein sequence ID" value="WDG10305.1"/>
    <property type="molecule type" value="Genomic_DNA"/>
</dbReference>